<evidence type="ECO:0000256" key="10">
    <source>
        <dbReference type="ARBA" id="ARBA00024849"/>
    </source>
</evidence>
<dbReference type="InterPro" id="IPR008881">
    <property type="entry name" value="Trigger_fac_ribosome-bd_bac"/>
</dbReference>
<evidence type="ECO:0000256" key="3">
    <source>
        <dbReference type="ARBA" id="ARBA00013194"/>
    </source>
</evidence>
<dbReference type="SUPFAM" id="SSF109998">
    <property type="entry name" value="Triger factor/SurA peptide-binding domain-like"/>
    <property type="match status" value="1"/>
</dbReference>
<dbReference type="InterPro" id="IPR008880">
    <property type="entry name" value="Trigger_fac_C"/>
</dbReference>
<keyword evidence="9 12" id="KW-0131">Cell cycle</keyword>
<dbReference type="Proteomes" id="UP000199415">
    <property type="component" value="Unassembled WGS sequence"/>
</dbReference>
<dbReference type="GO" id="GO:0005737">
    <property type="term" value="C:cytoplasm"/>
    <property type="evidence" value="ECO:0007669"/>
    <property type="project" value="UniProtKB-SubCell"/>
</dbReference>
<dbReference type="Pfam" id="PF05698">
    <property type="entry name" value="Trigger_C"/>
    <property type="match status" value="1"/>
</dbReference>
<reference evidence="17 18" key="1">
    <citation type="submission" date="2016-10" db="EMBL/GenBank/DDBJ databases">
        <authorList>
            <person name="de Groot N.N."/>
        </authorList>
    </citation>
    <scope>NUCLEOTIDE SEQUENCE [LARGE SCALE GENOMIC DNA]</scope>
    <source>
        <strain evidence="17 18">DSM 25584</strain>
    </source>
</reference>
<keyword evidence="7 12" id="KW-0143">Chaperone</keyword>
<dbReference type="InterPro" id="IPR046357">
    <property type="entry name" value="PPIase_dom_sf"/>
</dbReference>
<dbReference type="InterPro" id="IPR005215">
    <property type="entry name" value="Trig_fac"/>
</dbReference>
<feature type="domain" description="Trigger factor C-terminal" evidence="16">
    <location>
        <begin position="262"/>
        <end position="420"/>
    </location>
</feature>
<comment type="catalytic activity">
    <reaction evidence="1 12">
        <text>[protein]-peptidylproline (omega=180) = [protein]-peptidylproline (omega=0)</text>
        <dbReference type="Rhea" id="RHEA:16237"/>
        <dbReference type="Rhea" id="RHEA-COMP:10747"/>
        <dbReference type="Rhea" id="RHEA-COMP:10748"/>
        <dbReference type="ChEBI" id="CHEBI:83833"/>
        <dbReference type="ChEBI" id="CHEBI:83834"/>
        <dbReference type="EC" id="5.2.1.8"/>
    </reaction>
</comment>
<evidence type="ECO:0000256" key="11">
    <source>
        <dbReference type="ARBA" id="ARBA00029986"/>
    </source>
</evidence>
<dbReference type="GO" id="GO:0043022">
    <property type="term" value="F:ribosome binding"/>
    <property type="evidence" value="ECO:0007669"/>
    <property type="project" value="TreeGrafter"/>
</dbReference>
<evidence type="ECO:0000256" key="6">
    <source>
        <dbReference type="ARBA" id="ARBA00023110"/>
    </source>
</evidence>
<dbReference type="GO" id="GO:0003755">
    <property type="term" value="F:peptidyl-prolyl cis-trans isomerase activity"/>
    <property type="evidence" value="ECO:0007669"/>
    <property type="project" value="UniProtKB-UniRule"/>
</dbReference>
<dbReference type="HAMAP" id="MF_00303">
    <property type="entry name" value="Trigger_factor_Tig"/>
    <property type="match status" value="1"/>
</dbReference>
<evidence type="ECO:0000256" key="2">
    <source>
        <dbReference type="ARBA" id="ARBA00005464"/>
    </source>
</evidence>
<dbReference type="NCBIfam" id="TIGR00115">
    <property type="entry name" value="tig"/>
    <property type="match status" value="1"/>
</dbReference>
<evidence type="ECO:0000259" key="16">
    <source>
        <dbReference type="Pfam" id="PF05698"/>
    </source>
</evidence>
<evidence type="ECO:0000256" key="4">
    <source>
        <dbReference type="ARBA" id="ARBA00016902"/>
    </source>
</evidence>
<organism evidence="17 18">
    <name type="scientific">Limimonas halophila</name>
    <dbReference type="NCBI Taxonomy" id="1082479"/>
    <lineage>
        <taxon>Bacteria</taxon>
        <taxon>Pseudomonadati</taxon>
        <taxon>Pseudomonadota</taxon>
        <taxon>Alphaproteobacteria</taxon>
        <taxon>Rhodospirillales</taxon>
        <taxon>Rhodovibrionaceae</taxon>
        <taxon>Limimonas</taxon>
    </lineage>
</organism>
<proteinExistence type="inferred from homology"/>
<keyword evidence="18" id="KW-1185">Reference proteome</keyword>
<protein>
    <recommendedName>
        <fullName evidence="4 12">Trigger factor</fullName>
        <shortName evidence="12">TF</shortName>
        <ecNumber evidence="3 12">5.2.1.8</ecNumber>
    </recommendedName>
    <alternativeName>
        <fullName evidence="11 12">PPIase</fullName>
    </alternativeName>
</protein>
<evidence type="ECO:0000259" key="15">
    <source>
        <dbReference type="Pfam" id="PF05697"/>
    </source>
</evidence>
<comment type="function">
    <text evidence="10 12">Involved in protein export. Acts as a chaperone by maintaining the newly synthesized protein in an open conformation. Functions as a peptidyl-prolyl cis-trans isomerase.</text>
</comment>
<feature type="compositionally biased region" description="Basic and acidic residues" evidence="13">
    <location>
        <begin position="426"/>
        <end position="439"/>
    </location>
</feature>
<evidence type="ECO:0000256" key="12">
    <source>
        <dbReference type="HAMAP-Rule" id="MF_00303"/>
    </source>
</evidence>
<dbReference type="GO" id="GO:0043335">
    <property type="term" value="P:protein unfolding"/>
    <property type="evidence" value="ECO:0007669"/>
    <property type="project" value="TreeGrafter"/>
</dbReference>
<feature type="domain" description="PPIase FKBP-type" evidence="14">
    <location>
        <begin position="157"/>
        <end position="239"/>
    </location>
</feature>
<dbReference type="EC" id="5.2.1.8" evidence="3 12"/>
<accession>A0A1G7N5Z5</accession>
<keyword evidence="12" id="KW-0963">Cytoplasm</keyword>
<dbReference type="GO" id="GO:0051083">
    <property type="term" value="P:'de novo' cotranslational protein folding"/>
    <property type="evidence" value="ECO:0007669"/>
    <property type="project" value="TreeGrafter"/>
</dbReference>
<evidence type="ECO:0000313" key="17">
    <source>
        <dbReference type="EMBL" id="SDF69485.1"/>
    </source>
</evidence>
<dbReference type="InterPro" id="IPR001179">
    <property type="entry name" value="PPIase_FKBP_dom"/>
</dbReference>
<comment type="domain">
    <text evidence="12">Consists of 3 domains; the N-terminus binds the ribosome, the middle domain has PPIase activity, while the C-terminus has intrinsic chaperone activity on its own.</text>
</comment>
<dbReference type="AlphaFoldDB" id="A0A1G7N5Z5"/>
<comment type="similarity">
    <text evidence="2 12">Belongs to the FKBP-type PPIase family. Tig subfamily.</text>
</comment>
<name>A0A1G7N5Z5_9PROT</name>
<dbReference type="FunFam" id="3.10.50.40:FF:000001">
    <property type="entry name" value="Trigger factor"/>
    <property type="match status" value="1"/>
</dbReference>
<feature type="region of interest" description="Disordered" evidence="13">
    <location>
        <begin position="426"/>
        <end position="447"/>
    </location>
</feature>
<dbReference type="RefSeq" id="WP_090018691.1">
    <property type="nucleotide sequence ID" value="NZ_FNCE01000002.1"/>
</dbReference>
<dbReference type="Gene3D" id="3.10.50.40">
    <property type="match status" value="1"/>
</dbReference>
<dbReference type="GO" id="GO:0044183">
    <property type="term" value="F:protein folding chaperone"/>
    <property type="evidence" value="ECO:0007669"/>
    <property type="project" value="TreeGrafter"/>
</dbReference>
<dbReference type="GO" id="GO:0051301">
    <property type="term" value="P:cell division"/>
    <property type="evidence" value="ECO:0007669"/>
    <property type="project" value="UniProtKB-KW"/>
</dbReference>
<dbReference type="GO" id="GO:0015031">
    <property type="term" value="P:protein transport"/>
    <property type="evidence" value="ECO:0007669"/>
    <property type="project" value="UniProtKB-UniRule"/>
</dbReference>
<dbReference type="Gene3D" id="1.10.3120.10">
    <property type="entry name" value="Trigger factor, C-terminal domain"/>
    <property type="match status" value="1"/>
</dbReference>
<keyword evidence="5 12" id="KW-0132">Cell division</keyword>
<evidence type="ECO:0000256" key="9">
    <source>
        <dbReference type="ARBA" id="ARBA00023306"/>
    </source>
</evidence>
<keyword evidence="8 12" id="KW-0413">Isomerase</keyword>
<dbReference type="OrthoDB" id="9767721at2"/>
<dbReference type="InterPro" id="IPR037041">
    <property type="entry name" value="Trigger_fac_C_sf"/>
</dbReference>
<dbReference type="Gene3D" id="3.30.70.1050">
    <property type="entry name" value="Trigger factor ribosome-binding domain"/>
    <property type="match status" value="1"/>
</dbReference>
<evidence type="ECO:0000313" key="18">
    <source>
        <dbReference type="Proteomes" id="UP000199415"/>
    </source>
</evidence>
<evidence type="ECO:0000259" key="14">
    <source>
        <dbReference type="Pfam" id="PF00254"/>
    </source>
</evidence>
<evidence type="ECO:0000256" key="5">
    <source>
        <dbReference type="ARBA" id="ARBA00022618"/>
    </source>
</evidence>
<gene>
    <name evidence="12" type="primary">tig</name>
    <name evidence="17" type="ORF">SAMN05216241_10237</name>
</gene>
<dbReference type="SUPFAM" id="SSF54534">
    <property type="entry name" value="FKBP-like"/>
    <property type="match status" value="1"/>
</dbReference>
<evidence type="ECO:0000256" key="8">
    <source>
        <dbReference type="ARBA" id="ARBA00023235"/>
    </source>
</evidence>
<evidence type="ECO:0000256" key="1">
    <source>
        <dbReference type="ARBA" id="ARBA00000971"/>
    </source>
</evidence>
<dbReference type="STRING" id="1082479.SAMN05216241_10237"/>
<dbReference type="PANTHER" id="PTHR30560:SF3">
    <property type="entry name" value="TRIGGER FACTOR-LIKE PROTEIN TIG, CHLOROPLASTIC"/>
    <property type="match status" value="1"/>
</dbReference>
<evidence type="ECO:0000256" key="13">
    <source>
        <dbReference type="SAM" id="MobiDB-lite"/>
    </source>
</evidence>
<dbReference type="SUPFAM" id="SSF102735">
    <property type="entry name" value="Trigger factor ribosome-binding domain"/>
    <property type="match status" value="1"/>
</dbReference>
<dbReference type="Pfam" id="PF05697">
    <property type="entry name" value="Trigger_N"/>
    <property type="match status" value="1"/>
</dbReference>
<dbReference type="PIRSF" id="PIRSF003095">
    <property type="entry name" value="Trigger_factor"/>
    <property type="match status" value="1"/>
</dbReference>
<keyword evidence="6 12" id="KW-0697">Rotamase</keyword>
<evidence type="ECO:0000256" key="7">
    <source>
        <dbReference type="ARBA" id="ARBA00023186"/>
    </source>
</evidence>
<dbReference type="InterPro" id="IPR036611">
    <property type="entry name" value="Trigger_fac_ribosome-bd_sf"/>
</dbReference>
<sequence length="447" mass="51150">MQVTETHADGLKRQYKVVVDKNDIDQRIQDRLNELGQEAQIPGFRKGKAPISLLRQRFGRAVQGEVLEKAVNETSQQALQEQGVQPAGQPQIEVQSFEEGQDLEYTMDMELLPEIEPMDFTQLELERLKVSIPDSEVDQALERLAEQYKGNNPISEDRPAQNGDVVVIDFRGQVDGEEHPALSGEDQYVELGAGQMIGTFEEQLVGASQGEEREVRITFPEDIGNEQFAGKEAVFTVTVKEIREPEPAEVNEELAQKLGSESLDALRQSVREQLQQEYDQLARQRTKRELLDKLAENHTFDVPPSMVEQEFDQIWKQIEQDREQGKLDAEDAEKSEDELKADYRQIAERRVRLGLLLSEVGRENNVEVSQDELNKAVLEEVQRHRGHEREVFEYYQNNPDAVQQLRAPLYEEKTIDFILERANVSEREVTPDQLHKELGDSDESESA</sequence>
<comment type="subcellular location">
    <subcellularLocation>
        <location evidence="12">Cytoplasm</location>
    </subcellularLocation>
    <text evidence="12">About half TF is bound to the ribosome near the polypeptide exit tunnel while the other half is free in the cytoplasm.</text>
</comment>
<feature type="domain" description="Trigger factor ribosome-binding bacterial" evidence="15">
    <location>
        <begin position="1"/>
        <end position="144"/>
    </location>
</feature>
<dbReference type="InterPro" id="IPR027304">
    <property type="entry name" value="Trigger_fact/SurA_dom_sf"/>
</dbReference>
<dbReference type="Pfam" id="PF00254">
    <property type="entry name" value="FKBP_C"/>
    <property type="match status" value="1"/>
</dbReference>
<dbReference type="EMBL" id="FNCE01000002">
    <property type="protein sequence ID" value="SDF69485.1"/>
    <property type="molecule type" value="Genomic_DNA"/>
</dbReference>
<dbReference type="PANTHER" id="PTHR30560">
    <property type="entry name" value="TRIGGER FACTOR CHAPERONE AND PEPTIDYL-PROLYL CIS/TRANS ISOMERASE"/>
    <property type="match status" value="1"/>
</dbReference>